<name>A0ABW2UYV2_9BACL</name>
<reference evidence="2" key="1">
    <citation type="journal article" date="2019" name="Int. J. Syst. Evol. Microbiol.">
        <title>The Global Catalogue of Microorganisms (GCM) 10K type strain sequencing project: providing services to taxonomists for standard genome sequencing and annotation.</title>
        <authorList>
            <consortium name="The Broad Institute Genomics Platform"/>
            <consortium name="The Broad Institute Genome Sequencing Center for Infectious Disease"/>
            <person name="Wu L."/>
            <person name="Ma J."/>
        </authorList>
    </citation>
    <scope>NUCLEOTIDE SEQUENCE [LARGE SCALE GENOMIC DNA]</scope>
    <source>
        <strain evidence="2">JCM 18657</strain>
    </source>
</reference>
<dbReference type="EMBL" id="JBHTGQ010000009">
    <property type="protein sequence ID" value="MFC7749086.1"/>
    <property type="molecule type" value="Genomic_DNA"/>
</dbReference>
<dbReference type="Proteomes" id="UP001596528">
    <property type="component" value="Unassembled WGS sequence"/>
</dbReference>
<gene>
    <name evidence="1" type="ORF">ACFQWB_03880</name>
</gene>
<evidence type="ECO:0000313" key="1">
    <source>
        <dbReference type="EMBL" id="MFC7749086.1"/>
    </source>
</evidence>
<accession>A0ABW2UYV2</accession>
<evidence type="ECO:0000313" key="2">
    <source>
        <dbReference type="Proteomes" id="UP001596528"/>
    </source>
</evidence>
<organism evidence="1 2">
    <name type="scientific">Paenibacillus thermoaerophilus</name>
    <dbReference type="NCBI Taxonomy" id="1215385"/>
    <lineage>
        <taxon>Bacteria</taxon>
        <taxon>Bacillati</taxon>
        <taxon>Bacillota</taxon>
        <taxon>Bacilli</taxon>
        <taxon>Bacillales</taxon>
        <taxon>Paenibacillaceae</taxon>
        <taxon>Paenibacillus</taxon>
    </lineage>
</organism>
<dbReference type="RefSeq" id="WP_170209493.1">
    <property type="nucleotide sequence ID" value="NZ_JBHTGQ010000009.1"/>
</dbReference>
<comment type="caution">
    <text evidence="1">The sequence shown here is derived from an EMBL/GenBank/DDBJ whole genome shotgun (WGS) entry which is preliminary data.</text>
</comment>
<proteinExistence type="predicted"/>
<protein>
    <submittedName>
        <fullName evidence="1">Uncharacterized protein</fullName>
    </submittedName>
</protein>
<keyword evidence="2" id="KW-1185">Reference proteome</keyword>
<sequence length="102" mass="11249">MGGTIQRLRRFYLPNSFRAIEKIFMKKQKTHPDKVCVPSVLRLCRAASGLQARPGEAFRFASHEVVAGADSDRRPALVSIPARPVHHVVSNLKVTAIVATDS</sequence>